<keyword evidence="7" id="KW-1185">Reference proteome</keyword>
<dbReference type="AlphaFoldDB" id="A0A2A5KXQ7"/>
<protein>
    <submittedName>
        <fullName evidence="6">Metal-binding protein ZinT</fullName>
    </submittedName>
</protein>
<evidence type="ECO:0000313" key="7">
    <source>
        <dbReference type="Proteomes" id="UP000218807"/>
    </source>
</evidence>
<name>A0A2A5KXQ7_9HYPH</name>
<dbReference type="EMBL" id="NXDM01000005">
    <property type="protein sequence ID" value="PCK81761.1"/>
    <property type="molecule type" value="Genomic_DNA"/>
</dbReference>
<dbReference type="GO" id="GO:0008270">
    <property type="term" value="F:zinc ion binding"/>
    <property type="evidence" value="ECO:0007669"/>
    <property type="project" value="InterPro"/>
</dbReference>
<keyword evidence="2" id="KW-0862">Zinc</keyword>
<comment type="caution">
    <text evidence="6">The sequence shown here is derived from an EMBL/GenBank/DDBJ whole genome shotgun (WGS) entry which is preliminary data.</text>
</comment>
<dbReference type="Proteomes" id="UP000218807">
    <property type="component" value="Unassembled WGS sequence"/>
</dbReference>
<organism evidence="6 7">
    <name type="scientific">Rhizobium sophoriradicis</name>
    <dbReference type="NCBI Taxonomy" id="1535245"/>
    <lineage>
        <taxon>Bacteria</taxon>
        <taxon>Pseudomonadati</taxon>
        <taxon>Pseudomonadota</taxon>
        <taxon>Alphaproteobacteria</taxon>
        <taxon>Hyphomicrobiales</taxon>
        <taxon>Rhizobiaceae</taxon>
        <taxon>Rhizobium/Agrobacterium group</taxon>
        <taxon>Rhizobium</taxon>
    </lineage>
</organism>
<evidence type="ECO:0000256" key="4">
    <source>
        <dbReference type="SAM" id="SignalP"/>
    </source>
</evidence>
<reference evidence="6 7" key="1">
    <citation type="submission" date="2017-09" db="EMBL/GenBank/DDBJ databases">
        <title>Comparative genomics of rhizobia isolated from Phaseolus vulgaris in China.</title>
        <authorList>
            <person name="Tong W."/>
        </authorList>
    </citation>
    <scope>NUCLEOTIDE SEQUENCE [LARGE SCALE GENOMIC DNA]</scope>
    <source>
        <strain evidence="6 7">L101</strain>
    </source>
</reference>
<accession>A0A2A5KXQ7</accession>
<evidence type="ECO:0000313" key="6">
    <source>
        <dbReference type="EMBL" id="PCK81761.1"/>
    </source>
</evidence>
<dbReference type="Pfam" id="PF09223">
    <property type="entry name" value="ZinT"/>
    <property type="match status" value="1"/>
</dbReference>
<dbReference type="RefSeq" id="WP_096762496.1">
    <property type="nucleotide sequence ID" value="NZ_NXDM01000005.1"/>
</dbReference>
<dbReference type="Gene3D" id="2.40.128.20">
    <property type="match status" value="1"/>
</dbReference>
<gene>
    <name evidence="6" type="ORF">CPT34_08140</name>
</gene>
<evidence type="ECO:0000259" key="5">
    <source>
        <dbReference type="Pfam" id="PF09223"/>
    </source>
</evidence>
<keyword evidence="1 4" id="KW-0732">Signal</keyword>
<evidence type="ECO:0000256" key="3">
    <source>
        <dbReference type="SAM" id="MobiDB-lite"/>
    </source>
</evidence>
<sequence>MNKAITTLSYALAVSATLTFAGTAGAQTSSGNNHGHSHSHEKKGSVHDGYFDDDQVKARELSDWEGDWQSVYPYLGDGTLDPVMADKAKHGDKSAGDYRAYYDTGYKTDVDRIVINGKKVTFFRGKDCVTGDYETDGHEILTYKKGNRGVRFVFKKSAGDEAAPRFIQFSDHIVAPEKADHYHLYWGNDRAALLNEVTNWPTYYPANLNGKQIVEEMLAH</sequence>
<dbReference type="InterPro" id="IPR012674">
    <property type="entry name" value="Calycin"/>
</dbReference>
<feature type="region of interest" description="Disordered" evidence="3">
    <location>
        <begin position="27"/>
        <end position="49"/>
    </location>
</feature>
<feature type="signal peptide" evidence="4">
    <location>
        <begin position="1"/>
        <end position="26"/>
    </location>
</feature>
<feature type="chain" id="PRO_5012472733" evidence="4">
    <location>
        <begin position="27"/>
        <end position="220"/>
    </location>
</feature>
<dbReference type="SUPFAM" id="SSF50814">
    <property type="entry name" value="Lipocalins"/>
    <property type="match status" value="1"/>
</dbReference>
<evidence type="ECO:0000256" key="2">
    <source>
        <dbReference type="ARBA" id="ARBA00022833"/>
    </source>
</evidence>
<dbReference type="InterPro" id="IPR015304">
    <property type="entry name" value="ZinT_dom"/>
</dbReference>
<proteinExistence type="predicted"/>
<evidence type="ECO:0000256" key="1">
    <source>
        <dbReference type="ARBA" id="ARBA00022729"/>
    </source>
</evidence>
<feature type="domain" description="ZinT" evidence="5">
    <location>
        <begin position="44"/>
        <end position="220"/>
    </location>
</feature>